<protein>
    <submittedName>
        <fullName evidence="2">Uncharacterized protein</fullName>
    </submittedName>
</protein>
<dbReference type="EMBL" id="JBFOLJ010000006">
    <property type="protein sequence ID" value="KAL2530226.1"/>
    <property type="molecule type" value="Genomic_DNA"/>
</dbReference>
<comment type="caution">
    <text evidence="2">The sequence shown here is derived from an EMBL/GenBank/DDBJ whole genome shotgun (WGS) entry which is preliminary data.</text>
</comment>
<feature type="coiled-coil region" evidence="1">
    <location>
        <begin position="79"/>
        <end position="113"/>
    </location>
</feature>
<dbReference type="AlphaFoldDB" id="A0ABD1UZ67"/>
<evidence type="ECO:0000313" key="3">
    <source>
        <dbReference type="Proteomes" id="UP001604277"/>
    </source>
</evidence>
<evidence type="ECO:0000313" key="2">
    <source>
        <dbReference type="EMBL" id="KAL2530226.1"/>
    </source>
</evidence>
<gene>
    <name evidence="2" type="ORF">Fot_22827</name>
</gene>
<dbReference type="Proteomes" id="UP001604277">
    <property type="component" value="Unassembled WGS sequence"/>
</dbReference>
<proteinExistence type="predicted"/>
<accession>A0ABD1UZ67</accession>
<name>A0ABD1UZ67_9LAMI</name>
<keyword evidence="1" id="KW-0175">Coiled coil</keyword>
<organism evidence="2 3">
    <name type="scientific">Forsythia ovata</name>
    <dbReference type="NCBI Taxonomy" id="205694"/>
    <lineage>
        <taxon>Eukaryota</taxon>
        <taxon>Viridiplantae</taxon>
        <taxon>Streptophyta</taxon>
        <taxon>Embryophyta</taxon>
        <taxon>Tracheophyta</taxon>
        <taxon>Spermatophyta</taxon>
        <taxon>Magnoliopsida</taxon>
        <taxon>eudicotyledons</taxon>
        <taxon>Gunneridae</taxon>
        <taxon>Pentapetalae</taxon>
        <taxon>asterids</taxon>
        <taxon>lamiids</taxon>
        <taxon>Lamiales</taxon>
        <taxon>Oleaceae</taxon>
        <taxon>Forsythieae</taxon>
        <taxon>Forsythia</taxon>
    </lineage>
</organism>
<sequence length="147" mass="16779">MGSTNTKLSSENEVLRSHIEVLISNEAVLKIKINATVEDARRAEMMALEAQSARRQAKKSFVTTEQIVALVNRDFDAMVLEKDKQLAEVMDELERAREELATLKASMAEAEKRTVMLYKKEFLGTPEYKCLATCFMEAWDDQLMEKI</sequence>
<keyword evidence="3" id="KW-1185">Reference proteome</keyword>
<reference evidence="3" key="1">
    <citation type="submission" date="2024-07" db="EMBL/GenBank/DDBJ databases">
        <title>Two chromosome-level genome assemblies of Korean endemic species Abeliophyllum distichum and Forsythia ovata (Oleaceae).</title>
        <authorList>
            <person name="Jang H."/>
        </authorList>
    </citation>
    <scope>NUCLEOTIDE SEQUENCE [LARGE SCALE GENOMIC DNA]</scope>
</reference>
<evidence type="ECO:0000256" key="1">
    <source>
        <dbReference type="SAM" id="Coils"/>
    </source>
</evidence>